<dbReference type="InParanoid" id="K3ZPB0"/>
<reference evidence="3" key="1">
    <citation type="journal article" date="2012" name="Nat. Biotechnol.">
        <title>Reference genome sequence of the model plant Setaria.</title>
        <authorList>
            <person name="Bennetzen J.L."/>
            <person name="Schmutz J."/>
            <person name="Wang H."/>
            <person name="Percifield R."/>
            <person name="Hawkins J."/>
            <person name="Pontaroli A.C."/>
            <person name="Estep M."/>
            <person name="Feng L."/>
            <person name="Vaughn J.N."/>
            <person name="Grimwood J."/>
            <person name="Jenkins J."/>
            <person name="Barry K."/>
            <person name="Lindquist E."/>
            <person name="Hellsten U."/>
            <person name="Deshpande S."/>
            <person name="Wang X."/>
            <person name="Wu X."/>
            <person name="Mitros T."/>
            <person name="Triplett J."/>
            <person name="Yang X."/>
            <person name="Ye C.Y."/>
            <person name="Mauro-Herrera M."/>
            <person name="Wang L."/>
            <person name="Li P."/>
            <person name="Sharma M."/>
            <person name="Sharma R."/>
            <person name="Ronald P.C."/>
            <person name="Panaud O."/>
            <person name="Kellogg E.A."/>
            <person name="Brutnell T.P."/>
            <person name="Doust A.N."/>
            <person name="Tuskan G.A."/>
            <person name="Rokhsar D."/>
            <person name="Devos K.M."/>
        </authorList>
    </citation>
    <scope>NUCLEOTIDE SEQUENCE [LARGE SCALE GENOMIC DNA]</scope>
    <source>
        <strain evidence="3">cv. Yugu1</strain>
    </source>
</reference>
<reference evidence="2" key="2">
    <citation type="submission" date="2018-08" db="UniProtKB">
        <authorList>
            <consortium name="EnsemblPlants"/>
        </authorList>
    </citation>
    <scope>IDENTIFICATION</scope>
    <source>
        <strain evidence="2">Yugu1</strain>
    </source>
</reference>
<keyword evidence="1" id="KW-0812">Transmembrane</keyword>
<organism evidence="2 3">
    <name type="scientific">Setaria italica</name>
    <name type="common">Foxtail millet</name>
    <name type="synonym">Panicum italicum</name>
    <dbReference type="NCBI Taxonomy" id="4555"/>
    <lineage>
        <taxon>Eukaryota</taxon>
        <taxon>Viridiplantae</taxon>
        <taxon>Streptophyta</taxon>
        <taxon>Embryophyta</taxon>
        <taxon>Tracheophyta</taxon>
        <taxon>Spermatophyta</taxon>
        <taxon>Magnoliopsida</taxon>
        <taxon>Liliopsida</taxon>
        <taxon>Poales</taxon>
        <taxon>Poaceae</taxon>
        <taxon>PACMAD clade</taxon>
        <taxon>Panicoideae</taxon>
        <taxon>Panicodae</taxon>
        <taxon>Paniceae</taxon>
        <taxon>Cenchrinae</taxon>
        <taxon>Setaria</taxon>
    </lineage>
</organism>
<protein>
    <submittedName>
        <fullName evidence="2">Uncharacterized protein</fullName>
    </submittedName>
</protein>
<keyword evidence="1" id="KW-1133">Transmembrane helix</keyword>
<dbReference type="EnsemblPlants" id="KQK93631">
    <property type="protein sequence ID" value="KQK93631"/>
    <property type="gene ID" value="SETIT_028440mg"/>
</dbReference>
<dbReference type="EMBL" id="AGNK02004625">
    <property type="status" value="NOT_ANNOTATED_CDS"/>
    <property type="molecule type" value="Genomic_DNA"/>
</dbReference>
<proteinExistence type="predicted"/>
<feature type="transmembrane region" description="Helical" evidence="1">
    <location>
        <begin position="12"/>
        <end position="33"/>
    </location>
</feature>
<keyword evidence="1" id="KW-0472">Membrane</keyword>
<evidence type="ECO:0000313" key="3">
    <source>
        <dbReference type="Proteomes" id="UP000004995"/>
    </source>
</evidence>
<evidence type="ECO:0000313" key="2">
    <source>
        <dbReference type="EnsemblPlants" id="KQK93631"/>
    </source>
</evidence>
<dbReference type="HOGENOM" id="CLU_3377967_0_0_1"/>
<name>K3ZPB0_SETIT</name>
<dbReference type="AlphaFoldDB" id="K3ZPB0"/>
<keyword evidence="3" id="KW-1185">Reference proteome</keyword>
<accession>K3ZPB0</accession>
<evidence type="ECO:0000256" key="1">
    <source>
        <dbReference type="SAM" id="Phobius"/>
    </source>
</evidence>
<dbReference type="Proteomes" id="UP000004995">
    <property type="component" value="Unassembled WGS sequence"/>
</dbReference>
<dbReference type="Gramene" id="KQK93631">
    <property type="protein sequence ID" value="KQK93631"/>
    <property type="gene ID" value="SETIT_028440mg"/>
</dbReference>
<sequence length="34" mass="4078">MLVFHKKGTSILSLYLTWLTIIFFFIVQCIQFLI</sequence>